<evidence type="ECO:0000313" key="1">
    <source>
        <dbReference type="EMBL" id="SVE56908.1"/>
    </source>
</evidence>
<feature type="non-terminal residue" evidence="1">
    <location>
        <position position="1"/>
    </location>
</feature>
<organism evidence="1">
    <name type="scientific">marine metagenome</name>
    <dbReference type="NCBI Taxonomy" id="408172"/>
    <lineage>
        <taxon>unclassified sequences</taxon>
        <taxon>metagenomes</taxon>
        <taxon>ecological metagenomes</taxon>
    </lineage>
</organism>
<accession>A0A383ELE4</accession>
<gene>
    <name evidence="1" type="ORF">METZ01_LOCUS509762</name>
</gene>
<dbReference type="EMBL" id="UINC01226429">
    <property type="protein sequence ID" value="SVE56908.1"/>
    <property type="molecule type" value="Genomic_DNA"/>
</dbReference>
<protein>
    <submittedName>
        <fullName evidence="1">Uncharacterized protein</fullName>
    </submittedName>
</protein>
<name>A0A383ELE4_9ZZZZ</name>
<reference evidence="1" key="1">
    <citation type="submission" date="2018-05" db="EMBL/GenBank/DDBJ databases">
        <authorList>
            <person name="Lanie J.A."/>
            <person name="Ng W.-L."/>
            <person name="Kazmierczak K.M."/>
            <person name="Andrzejewski T.M."/>
            <person name="Davidsen T.M."/>
            <person name="Wayne K.J."/>
            <person name="Tettelin H."/>
            <person name="Glass J.I."/>
            <person name="Rusch D."/>
            <person name="Podicherti R."/>
            <person name="Tsui H.-C.T."/>
            <person name="Winkler M.E."/>
        </authorList>
    </citation>
    <scope>NUCLEOTIDE SEQUENCE</scope>
</reference>
<dbReference type="AlphaFoldDB" id="A0A383ELE4"/>
<sequence length="71" mass="8137">VLRYKGIGGSWFPLTGTAHLNWNFAKYEYKIDNKDKTDDELMEKVYKTELGSSFESIDRGVCTGKTDNQLL</sequence>
<proteinExistence type="predicted"/>